<evidence type="ECO:0000259" key="7">
    <source>
        <dbReference type="PROSITE" id="PS50801"/>
    </source>
</evidence>
<comment type="caution">
    <text evidence="8">The sequence shown here is derived from an EMBL/GenBank/DDBJ whole genome shotgun (WGS) entry which is preliminary data.</text>
</comment>
<dbReference type="AlphaFoldDB" id="A0A830HPR7"/>
<feature type="domain" description="STAS" evidence="7">
    <location>
        <begin position="579"/>
        <end position="649"/>
    </location>
</feature>
<dbReference type="EMBL" id="BNJQ01000015">
    <property type="protein sequence ID" value="GHP07007.1"/>
    <property type="molecule type" value="Genomic_DNA"/>
</dbReference>
<dbReference type="OrthoDB" id="288203at2759"/>
<keyword evidence="2 6" id="KW-0812">Transmembrane</keyword>
<dbReference type="InterPro" id="IPR052706">
    <property type="entry name" value="Membrane-Transporter-like"/>
</dbReference>
<dbReference type="InterPro" id="IPR036513">
    <property type="entry name" value="STAS_dom_sf"/>
</dbReference>
<dbReference type="GO" id="GO:0016020">
    <property type="term" value="C:membrane"/>
    <property type="evidence" value="ECO:0007669"/>
    <property type="project" value="UniProtKB-SubCell"/>
</dbReference>
<dbReference type="SUPFAM" id="SSF52091">
    <property type="entry name" value="SpoIIaa-like"/>
    <property type="match status" value="1"/>
</dbReference>
<feature type="region of interest" description="Disordered" evidence="5">
    <location>
        <begin position="544"/>
        <end position="569"/>
    </location>
</feature>
<dbReference type="InterPro" id="IPR002645">
    <property type="entry name" value="STAS_dom"/>
</dbReference>
<keyword evidence="9" id="KW-1185">Reference proteome</keyword>
<dbReference type="PROSITE" id="PS50801">
    <property type="entry name" value="STAS"/>
    <property type="match status" value="1"/>
</dbReference>
<feature type="region of interest" description="Disordered" evidence="5">
    <location>
        <begin position="1"/>
        <end position="20"/>
    </location>
</feature>
<feature type="transmembrane region" description="Helical" evidence="6">
    <location>
        <begin position="493"/>
        <end position="524"/>
    </location>
</feature>
<feature type="transmembrane region" description="Helical" evidence="6">
    <location>
        <begin position="162"/>
        <end position="181"/>
    </location>
</feature>
<evidence type="ECO:0000313" key="8">
    <source>
        <dbReference type="EMBL" id="GHP07007.1"/>
    </source>
</evidence>
<evidence type="ECO:0000256" key="6">
    <source>
        <dbReference type="SAM" id="Phobius"/>
    </source>
</evidence>
<name>A0A830HPR7_9CHLO</name>
<feature type="transmembrane region" description="Helical" evidence="6">
    <location>
        <begin position="419"/>
        <end position="439"/>
    </location>
</feature>
<accession>A0A830HPR7</accession>
<evidence type="ECO:0000313" key="9">
    <source>
        <dbReference type="Proteomes" id="UP000660262"/>
    </source>
</evidence>
<organism evidence="8 9">
    <name type="scientific">Pycnococcus provasolii</name>
    <dbReference type="NCBI Taxonomy" id="41880"/>
    <lineage>
        <taxon>Eukaryota</taxon>
        <taxon>Viridiplantae</taxon>
        <taxon>Chlorophyta</taxon>
        <taxon>Pseudoscourfieldiophyceae</taxon>
        <taxon>Pseudoscourfieldiales</taxon>
        <taxon>Pycnococcaceae</taxon>
        <taxon>Pycnococcus</taxon>
    </lineage>
</organism>
<evidence type="ECO:0000256" key="1">
    <source>
        <dbReference type="ARBA" id="ARBA00004141"/>
    </source>
</evidence>
<dbReference type="Proteomes" id="UP000660262">
    <property type="component" value="Unassembled WGS sequence"/>
</dbReference>
<feature type="transmembrane region" description="Helical" evidence="6">
    <location>
        <begin position="131"/>
        <end position="150"/>
    </location>
</feature>
<feature type="transmembrane region" description="Helical" evidence="6">
    <location>
        <begin position="247"/>
        <end position="265"/>
    </location>
</feature>
<keyword evidence="4 6" id="KW-0472">Membrane</keyword>
<protein>
    <recommendedName>
        <fullName evidence="7">STAS domain-containing protein</fullName>
    </recommendedName>
</protein>
<dbReference type="InterPro" id="IPR011547">
    <property type="entry name" value="SLC26A/SulP_dom"/>
</dbReference>
<dbReference type="Gene3D" id="3.30.750.24">
    <property type="entry name" value="STAS domain"/>
    <property type="match status" value="1"/>
</dbReference>
<reference evidence="8" key="1">
    <citation type="submission" date="2020-10" db="EMBL/GenBank/DDBJ databases">
        <title>Unveiling of a novel bifunctional photoreceptor, Dualchrome1, isolated from a cosmopolitan green alga.</title>
        <authorList>
            <person name="Suzuki S."/>
            <person name="Kawachi M."/>
        </authorList>
    </citation>
    <scope>NUCLEOTIDE SEQUENCE</scope>
    <source>
        <strain evidence="8">NIES 2893</strain>
    </source>
</reference>
<dbReference type="CDD" id="cd07042">
    <property type="entry name" value="STAS_SulP_like_sulfate_transporter"/>
    <property type="match status" value="1"/>
</dbReference>
<feature type="transmembrane region" description="Helical" evidence="6">
    <location>
        <begin position="60"/>
        <end position="82"/>
    </location>
</feature>
<evidence type="ECO:0000256" key="4">
    <source>
        <dbReference type="ARBA" id="ARBA00023136"/>
    </source>
</evidence>
<sequence length="768" mass="82813">MEMEGSGGSLTMPPSDDAADLEVSASPASFTCCTSLMHRTAAFLRRECASGPWSLKDEMLSGLAVALAQVPEAIAFSFVAGVDPQIGLQSAFTVGIVTALIGGRPGMISGATAAIAVLLPQLVREHGEGTMFYAIMMYGVFATVFGLLRLGDLVRLLPHPCMIGFVNGLAMLIAIAQVSSFQVPKEDYYAATTMQQLAPEEEENLLLRRHRRRMLLSAANEGGGTSLGAFEVFDTQIRNTQWVSWDVFLWMLAEIVTVMGIMLALPRIAHASSNNRVVYTLLTAIPSSLWGIGIATAFEWLVVRLAAGAETPLVRDVADVKGTFPSIIWISSAYPLPPVREALVNALPTALVATVVGLTESLLTLSLVAEMLQDKGHANMEAIAQGLGNIITGMTGGMGGCAMIGQTVINVKSGGRRRLSGITGALGLLVILLAAHTAINRLPLAALVGVMWMVSFYTFEWRTGSLFINALLPKRVRDWLGSGNRKIRRADAVQVLAVMLVCLFADLAIAIAVGIGLACMSLAWDLRNRIRVVDTFEVDIDADGDDTAPTAADENNNSISGRDGSGDRSRRRKKKCYILTGPLFFASAERFLDFFNPADDPEIVELHMQATEVLDFSGLEALNRLALRYANEGGKELRLKYLSPETRRIAGKAVNLLAHMSSANLTEMTAAVEEERRDVWRLEPPVGMAVARHPHSTAVDVPAAPAGARTLAGRRDHDDRDDVVMRSSREYEAMEIDAREASIRPSASQALLLAVARHPHSTALNKPN</sequence>
<dbReference type="PANTHER" id="PTHR43310">
    <property type="entry name" value="SULFATE TRANSPORTER YBAR-RELATED"/>
    <property type="match status" value="1"/>
</dbReference>
<feature type="transmembrane region" description="Helical" evidence="6">
    <location>
        <begin position="277"/>
        <end position="298"/>
    </location>
</feature>
<dbReference type="Pfam" id="PF00916">
    <property type="entry name" value="Sulfate_transp"/>
    <property type="match status" value="2"/>
</dbReference>
<feature type="transmembrane region" description="Helical" evidence="6">
    <location>
        <begin position="94"/>
        <end position="119"/>
    </location>
</feature>
<keyword evidence="3 6" id="KW-1133">Transmembrane helix</keyword>
<evidence type="ECO:0000256" key="3">
    <source>
        <dbReference type="ARBA" id="ARBA00022989"/>
    </source>
</evidence>
<dbReference type="PANTHER" id="PTHR43310:SF1">
    <property type="entry name" value="SULFATE TRANSPORTER YBAR-RELATED"/>
    <property type="match status" value="1"/>
</dbReference>
<evidence type="ECO:0000256" key="5">
    <source>
        <dbReference type="SAM" id="MobiDB-lite"/>
    </source>
</evidence>
<comment type="subcellular location">
    <subcellularLocation>
        <location evidence="1">Membrane</location>
        <topology evidence="1">Multi-pass membrane protein</topology>
    </subcellularLocation>
</comment>
<evidence type="ECO:0000256" key="2">
    <source>
        <dbReference type="ARBA" id="ARBA00022692"/>
    </source>
</evidence>
<dbReference type="Pfam" id="PF01740">
    <property type="entry name" value="STAS"/>
    <property type="match status" value="1"/>
</dbReference>
<gene>
    <name evidence="8" type="ORF">PPROV_000575000</name>
</gene>
<proteinExistence type="predicted"/>
<feature type="transmembrane region" description="Helical" evidence="6">
    <location>
        <begin position="445"/>
        <end position="472"/>
    </location>
</feature>